<dbReference type="Pfam" id="PF00589">
    <property type="entry name" value="Phage_integrase"/>
    <property type="match status" value="1"/>
</dbReference>
<dbReference type="SUPFAM" id="SSF56349">
    <property type="entry name" value="DNA breaking-rejoining enzymes"/>
    <property type="match status" value="1"/>
</dbReference>
<keyword evidence="2" id="KW-0238">DNA-binding</keyword>
<dbReference type="InterPro" id="IPR011010">
    <property type="entry name" value="DNA_brk_join_enz"/>
</dbReference>
<dbReference type="Proteomes" id="UP000662986">
    <property type="component" value="Plasmid unnamed4"/>
</dbReference>
<dbReference type="Gene3D" id="1.10.443.10">
    <property type="entry name" value="Intergrase catalytic core"/>
    <property type="match status" value="1"/>
</dbReference>
<protein>
    <submittedName>
        <fullName evidence="5">Tyrosine-type recombinase/integrase</fullName>
    </submittedName>
</protein>
<proteinExistence type="inferred from homology"/>
<dbReference type="InterPro" id="IPR013762">
    <property type="entry name" value="Integrase-like_cat_sf"/>
</dbReference>
<reference evidence="5 6" key="1">
    <citation type="journal article" date="2021" name="Microbiol. Resour. Announc.">
        <title>Complete Genome Sequences of Two Rhodococcus sp. Strains with Large and Linear Chromosomes, Isolated from Apple Rhizosphere.</title>
        <authorList>
            <person name="Benning S."/>
            <person name="Brugnone N."/>
            <person name="Siani R."/>
            <person name="Kublik S."/>
            <person name="Schloter M."/>
            <person name="Rad V."/>
        </authorList>
    </citation>
    <scope>NUCLEOTIDE SEQUENCE [LARGE SCALE GENOMIC DNA]</scope>
    <source>
        <strain evidence="5 6">R79</strain>
    </source>
</reference>
<keyword evidence="5" id="KW-0614">Plasmid</keyword>
<dbReference type="InterPro" id="IPR050090">
    <property type="entry name" value="Tyrosine_recombinase_XerCD"/>
</dbReference>
<evidence type="ECO:0000256" key="1">
    <source>
        <dbReference type="ARBA" id="ARBA00008857"/>
    </source>
</evidence>
<keyword evidence="3" id="KW-0233">DNA recombination</keyword>
<evidence type="ECO:0000313" key="5">
    <source>
        <dbReference type="EMBL" id="QSE87529.1"/>
    </source>
</evidence>
<keyword evidence="6" id="KW-1185">Reference proteome</keyword>
<dbReference type="InterPro" id="IPR002104">
    <property type="entry name" value="Integrase_catalytic"/>
</dbReference>
<dbReference type="GeneID" id="69892464"/>
<feature type="domain" description="Tyr recombinase" evidence="4">
    <location>
        <begin position="100"/>
        <end position="307"/>
    </location>
</feature>
<accession>A0A974VYI0</accession>
<sequence>MTDYRSAAADYLATRRAMGYKLVYQGQMLAQFVAYLDTVGAEHLTINHAVDWAKQPSSAKRTWWAVRLSTVRAFARYLSAFDPATEIPPAGLIPAPSHRIVPYIYTDDDIAELLTAAGRLPTVHRADTYQTLIGLVAVTGIREGEAVRLDRDDVDLQQGLLTIRNSKYGKSRQIPVHPSTVEALAGYAHRRDARRYRHDGRQHHHPPSSTSFFTSTTGTRLLRDNVSTVFPRLVRESGLAGSGHHRPPRLHDLRHSFAVNTLIRWYRQGLDVEQRLPLLSTYLGHVAPKSTYWYMTAVPELLELIADRLDAIEVQP</sequence>
<evidence type="ECO:0000259" key="4">
    <source>
        <dbReference type="PROSITE" id="PS51898"/>
    </source>
</evidence>
<name>A0A974VYI0_9NOCA</name>
<evidence type="ECO:0000256" key="2">
    <source>
        <dbReference type="ARBA" id="ARBA00023125"/>
    </source>
</evidence>
<gene>
    <name evidence="5" type="ORF">JWS13_02335</name>
</gene>
<dbReference type="PROSITE" id="PS51898">
    <property type="entry name" value="TYR_RECOMBINASE"/>
    <property type="match status" value="1"/>
</dbReference>
<dbReference type="PANTHER" id="PTHR30349:SF41">
    <property type="entry name" value="INTEGRASE_RECOMBINASE PROTEIN MJ0367-RELATED"/>
    <property type="match status" value="1"/>
</dbReference>
<evidence type="ECO:0000256" key="3">
    <source>
        <dbReference type="ARBA" id="ARBA00023172"/>
    </source>
</evidence>
<dbReference type="PANTHER" id="PTHR30349">
    <property type="entry name" value="PHAGE INTEGRASE-RELATED"/>
    <property type="match status" value="1"/>
</dbReference>
<comment type="similarity">
    <text evidence="1">Belongs to the 'phage' integrase family.</text>
</comment>
<evidence type="ECO:0000313" key="6">
    <source>
        <dbReference type="Proteomes" id="UP000662986"/>
    </source>
</evidence>
<dbReference type="RefSeq" id="WP_005242909.1">
    <property type="nucleotide sequence ID" value="NZ_CP070615.1"/>
</dbReference>
<organism evidence="5 6">
    <name type="scientific">Rhodococcus pseudokoreensis</name>
    <dbReference type="NCBI Taxonomy" id="2811421"/>
    <lineage>
        <taxon>Bacteria</taxon>
        <taxon>Bacillati</taxon>
        <taxon>Actinomycetota</taxon>
        <taxon>Actinomycetes</taxon>
        <taxon>Mycobacteriales</taxon>
        <taxon>Nocardiaceae</taxon>
        <taxon>Rhodococcus</taxon>
    </lineage>
</organism>
<dbReference type="EMBL" id="CP070615">
    <property type="protein sequence ID" value="QSE87529.1"/>
    <property type="molecule type" value="Genomic_DNA"/>
</dbReference>
<geneLocation type="plasmid" evidence="5 6">
    <name>unnamed4</name>
</geneLocation>
<reference evidence="5 6" key="2">
    <citation type="journal article" date="2022" name="Arch. Microbiol.">
        <title>Rhodococcus pseudokoreensis sp. nov. isolated from the rhizosphere of young M26 apple rootstocks.</title>
        <authorList>
            <person name="Kampfer P."/>
            <person name="Glaeser S.P."/>
            <person name="Blom J."/>
            <person name="Wolf J."/>
            <person name="Benning S."/>
            <person name="Schloter M."/>
            <person name="Neumann-Schaal M."/>
        </authorList>
    </citation>
    <scope>NUCLEOTIDE SEQUENCE [LARGE SCALE GENOMIC DNA]</scope>
    <source>
        <strain evidence="5 6">R79</strain>
    </source>
</reference>